<dbReference type="Proteomes" id="UP000054988">
    <property type="component" value="Unassembled WGS sequence"/>
</dbReference>
<dbReference type="EMBL" id="LATX01000224">
    <property type="protein sequence ID" value="KTB46868.1"/>
    <property type="molecule type" value="Genomic_DNA"/>
</dbReference>
<evidence type="ECO:0000313" key="3">
    <source>
        <dbReference type="Proteomes" id="UP000054988"/>
    </source>
</evidence>
<proteinExistence type="predicted"/>
<evidence type="ECO:0000313" key="2">
    <source>
        <dbReference type="EMBL" id="KTB46868.1"/>
    </source>
</evidence>
<gene>
    <name evidence="2" type="ORF">WG66_556</name>
    <name evidence="1" type="ORF">WG66_9816</name>
</gene>
<reference evidence="2 3" key="1">
    <citation type="submission" date="2015-12" db="EMBL/GenBank/DDBJ databases">
        <title>Draft genome sequence of Moniliophthora roreri, the causal agent of frosty pod rot of cacao.</title>
        <authorList>
            <person name="Aime M.C."/>
            <person name="Diaz-Valderrama J.R."/>
            <person name="Kijpornyongpan T."/>
            <person name="Phillips-Mora W."/>
        </authorList>
    </citation>
    <scope>NUCLEOTIDE SEQUENCE [LARGE SCALE GENOMIC DNA]</scope>
    <source>
        <strain evidence="2 3">MCA 2952</strain>
    </source>
</reference>
<organism evidence="2 3">
    <name type="scientific">Moniliophthora roreri</name>
    <name type="common">Frosty pod rot fungus</name>
    <name type="synonym">Monilia roreri</name>
    <dbReference type="NCBI Taxonomy" id="221103"/>
    <lineage>
        <taxon>Eukaryota</taxon>
        <taxon>Fungi</taxon>
        <taxon>Dikarya</taxon>
        <taxon>Basidiomycota</taxon>
        <taxon>Agaricomycotina</taxon>
        <taxon>Agaricomycetes</taxon>
        <taxon>Agaricomycetidae</taxon>
        <taxon>Agaricales</taxon>
        <taxon>Marasmiineae</taxon>
        <taxon>Marasmiaceae</taxon>
        <taxon>Moniliophthora</taxon>
    </lineage>
</organism>
<comment type="caution">
    <text evidence="2">The sequence shown here is derived from an EMBL/GenBank/DDBJ whole genome shotgun (WGS) entry which is preliminary data.</text>
</comment>
<name>A0A0W0GEB6_MONRR</name>
<dbReference type="EMBL" id="LATX01001838">
    <property type="protein sequence ID" value="KTB37577.1"/>
    <property type="molecule type" value="Genomic_DNA"/>
</dbReference>
<evidence type="ECO:0000313" key="1">
    <source>
        <dbReference type="EMBL" id="KTB37577.1"/>
    </source>
</evidence>
<protein>
    <submittedName>
        <fullName evidence="2">Uncharacterized protein</fullName>
    </submittedName>
</protein>
<sequence>MPTLIESIGSDAAIKEAKYVVARFCTSLPKSARAAPTQGMYSRTTFVTLHDETQVVVQLKDNDIDLTKVALARSLLGDVVPVMQAANTTLAHFAYVSPLVPGTVWFRAGMTTEQDVELAYQTALILAKCSLGVDSTGTVDNYILPRLRELLGIVENESMRSRIQALFNIANCLKSLPLSLCHIDVNASNVGDLLDKMVEQKGLTINRSS</sequence>
<accession>A0A0W0GEB6</accession>
<dbReference type="AlphaFoldDB" id="A0A0W0GEB6"/>